<dbReference type="RefSeq" id="WP_120074731.1">
    <property type="nucleotide sequence ID" value="NZ_CP126113.1"/>
</dbReference>
<dbReference type="AlphaFoldDB" id="A0A443IME3"/>
<organism evidence="1 2">
    <name type="scientific">Siminovitchia fortis</name>
    <dbReference type="NCBI Taxonomy" id="254758"/>
    <lineage>
        <taxon>Bacteria</taxon>
        <taxon>Bacillati</taxon>
        <taxon>Bacillota</taxon>
        <taxon>Bacilli</taxon>
        <taxon>Bacillales</taxon>
        <taxon>Bacillaceae</taxon>
        <taxon>Siminovitchia</taxon>
    </lineage>
</organism>
<name>A0A443IME3_9BACI</name>
<accession>A0A443IME3</accession>
<reference evidence="1" key="1">
    <citation type="submission" date="2018-12" db="EMBL/GenBank/DDBJ databases">
        <authorList>
            <person name="Sun L."/>
            <person name="Chen Z."/>
        </authorList>
    </citation>
    <scope>NUCLEOTIDE SEQUENCE [LARGE SCALE GENOMIC DNA]</scope>
    <source>
        <strain evidence="1">DSM 16012</strain>
    </source>
</reference>
<evidence type="ECO:0000313" key="1">
    <source>
        <dbReference type="EMBL" id="RWR06505.1"/>
    </source>
</evidence>
<evidence type="ECO:0008006" key="3">
    <source>
        <dbReference type="Google" id="ProtNLM"/>
    </source>
</evidence>
<dbReference type="OrthoDB" id="7058913at2"/>
<proteinExistence type="predicted"/>
<protein>
    <recommendedName>
        <fullName evidence="3">Group-specific protein</fullName>
    </recommendedName>
</protein>
<dbReference type="GeneID" id="56392998"/>
<sequence>MRITPEYGNNVIVGVNYHNSFSWYVADKDYWILDLEKRRADFIKNGFEYDAGDILATRFNIEIVNEKSAGDYLSFLEPFKVAAPELKGFILNQQYEDTILSLSPSLYIDFDQKKLYSAYPEGLPFERYVPDGWTGQYENFTDHIPEGEQYWMVDDVDLILKIYDEEMKRFFDDSAE</sequence>
<dbReference type="EMBL" id="QYTU02000035">
    <property type="protein sequence ID" value="RWR06505.1"/>
    <property type="molecule type" value="Genomic_DNA"/>
</dbReference>
<dbReference type="Proteomes" id="UP000273811">
    <property type="component" value="Unassembled WGS sequence"/>
</dbReference>
<comment type="caution">
    <text evidence="1">The sequence shown here is derived from an EMBL/GenBank/DDBJ whole genome shotgun (WGS) entry which is preliminary data.</text>
</comment>
<gene>
    <name evidence="1" type="ORF">D4N35_013985</name>
</gene>
<keyword evidence="2" id="KW-1185">Reference proteome</keyword>
<evidence type="ECO:0000313" key="2">
    <source>
        <dbReference type="Proteomes" id="UP000273811"/>
    </source>
</evidence>